<protein>
    <submittedName>
        <fullName evidence="8">GtrA family protein</fullName>
    </submittedName>
</protein>
<feature type="transmembrane region" description="Helical" evidence="6">
    <location>
        <begin position="81"/>
        <end position="103"/>
    </location>
</feature>
<dbReference type="Proteomes" id="UP001596116">
    <property type="component" value="Unassembled WGS sequence"/>
</dbReference>
<dbReference type="InterPro" id="IPR007267">
    <property type="entry name" value="GtrA_DPMS_TM"/>
</dbReference>
<keyword evidence="3 6" id="KW-0812">Transmembrane</keyword>
<accession>A0ABW1KW98</accession>
<evidence type="ECO:0000259" key="7">
    <source>
        <dbReference type="Pfam" id="PF04138"/>
    </source>
</evidence>
<proteinExistence type="inferred from homology"/>
<feature type="transmembrane region" description="Helical" evidence="6">
    <location>
        <begin position="12"/>
        <end position="33"/>
    </location>
</feature>
<evidence type="ECO:0000256" key="2">
    <source>
        <dbReference type="ARBA" id="ARBA00009399"/>
    </source>
</evidence>
<sequence length="146" mass="15396">MTSYPEKVKQHGRGLILFGIVGVANTIVDFSVYSAGVLLGIPPAIANILAFGVTNPFSYVVNSRVTFRGVNGPAALSLRGYGKFCAAHLLSLAISTGLVFWLAPLIGPFLAKFSAIAVTVFINYFASAMLVFKAGEEAPVKEAESP</sequence>
<keyword evidence="4 6" id="KW-1133">Transmembrane helix</keyword>
<feature type="transmembrane region" description="Helical" evidence="6">
    <location>
        <begin position="39"/>
        <end position="61"/>
    </location>
</feature>
<comment type="caution">
    <text evidence="8">The sequence shown here is derived from an EMBL/GenBank/DDBJ whole genome shotgun (WGS) entry which is preliminary data.</text>
</comment>
<dbReference type="Pfam" id="PF04138">
    <property type="entry name" value="GtrA_DPMS_TM"/>
    <property type="match status" value="1"/>
</dbReference>
<comment type="subcellular location">
    <subcellularLocation>
        <location evidence="1">Membrane</location>
        <topology evidence="1">Multi-pass membrane protein</topology>
    </subcellularLocation>
</comment>
<evidence type="ECO:0000256" key="6">
    <source>
        <dbReference type="SAM" id="Phobius"/>
    </source>
</evidence>
<keyword evidence="5 6" id="KW-0472">Membrane</keyword>
<organism evidence="8 9">
    <name type="scientific">Hyphococcus aureus</name>
    <dbReference type="NCBI Taxonomy" id="2666033"/>
    <lineage>
        <taxon>Bacteria</taxon>
        <taxon>Pseudomonadati</taxon>
        <taxon>Pseudomonadota</taxon>
        <taxon>Alphaproteobacteria</taxon>
        <taxon>Parvularculales</taxon>
        <taxon>Parvularculaceae</taxon>
        <taxon>Hyphococcus</taxon>
    </lineage>
</organism>
<comment type="similarity">
    <text evidence="2">Belongs to the GtrA family.</text>
</comment>
<dbReference type="PANTHER" id="PTHR38459">
    <property type="entry name" value="PROPHAGE BACTOPRENOL-LINKED GLUCOSE TRANSLOCASE HOMOLOG"/>
    <property type="match status" value="1"/>
</dbReference>
<name>A0ABW1KW98_9PROT</name>
<reference evidence="8 9" key="1">
    <citation type="submission" date="2024-09" db="EMBL/GenBank/DDBJ databases">
        <authorList>
            <person name="Zhang Z.-H."/>
        </authorList>
    </citation>
    <scope>NUCLEOTIDE SEQUENCE [LARGE SCALE GENOMIC DNA]</scope>
    <source>
        <strain evidence="8 9">HHTR114</strain>
    </source>
</reference>
<feature type="domain" description="GtrA/DPMS transmembrane" evidence="7">
    <location>
        <begin position="18"/>
        <end position="132"/>
    </location>
</feature>
<dbReference type="PANTHER" id="PTHR38459:SF1">
    <property type="entry name" value="PROPHAGE BACTOPRENOL-LINKED GLUCOSE TRANSLOCASE HOMOLOG"/>
    <property type="match status" value="1"/>
</dbReference>
<evidence type="ECO:0000313" key="9">
    <source>
        <dbReference type="Proteomes" id="UP001596116"/>
    </source>
</evidence>
<evidence type="ECO:0000256" key="1">
    <source>
        <dbReference type="ARBA" id="ARBA00004141"/>
    </source>
</evidence>
<evidence type="ECO:0000256" key="4">
    <source>
        <dbReference type="ARBA" id="ARBA00022989"/>
    </source>
</evidence>
<dbReference type="EMBL" id="JBHPON010000001">
    <property type="protein sequence ID" value="MFC6034842.1"/>
    <property type="molecule type" value="Genomic_DNA"/>
</dbReference>
<evidence type="ECO:0000256" key="5">
    <source>
        <dbReference type="ARBA" id="ARBA00023136"/>
    </source>
</evidence>
<dbReference type="RefSeq" id="WP_379879820.1">
    <property type="nucleotide sequence ID" value="NZ_JBHPON010000001.1"/>
</dbReference>
<dbReference type="InterPro" id="IPR051401">
    <property type="entry name" value="GtrA_CellWall_Glycosyl"/>
</dbReference>
<keyword evidence="9" id="KW-1185">Reference proteome</keyword>
<gene>
    <name evidence="8" type="ORF">ACFMB1_04755</name>
</gene>
<feature type="transmembrane region" description="Helical" evidence="6">
    <location>
        <begin position="109"/>
        <end position="132"/>
    </location>
</feature>
<evidence type="ECO:0000313" key="8">
    <source>
        <dbReference type="EMBL" id="MFC6034842.1"/>
    </source>
</evidence>
<evidence type="ECO:0000256" key="3">
    <source>
        <dbReference type="ARBA" id="ARBA00022692"/>
    </source>
</evidence>